<accession>A0A067PR57</accession>
<evidence type="ECO:0000313" key="3">
    <source>
        <dbReference type="EMBL" id="KDQ52796.1"/>
    </source>
</evidence>
<feature type="chain" id="PRO_5001643406" evidence="2">
    <location>
        <begin position="24"/>
        <end position="82"/>
    </location>
</feature>
<evidence type="ECO:0000256" key="2">
    <source>
        <dbReference type="SAM" id="SignalP"/>
    </source>
</evidence>
<reference evidence="4" key="1">
    <citation type="journal article" date="2014" name="Proc. Natl. Acad. Sci. U.S.A.">
        <title>Extensive sampling of basidiomycete genomes demonstrates inadequacy of the white-rot/brown-rot paradigm for wood decay fungi.</title>
        <authorList>
            <person name="Riley R."/>
            <person name="Salamov A.A."/>
            <person name="Brown D.W."/>
            <person name="Nagy L.G."/>
            <person name="Floudas D."/>
            <person name="Held B.W."/>
            <person name="Levasseur A."/>
            <person name="Lombard V."/>
            <person name="Morin E."/>
            <person name="Otillar R."/>
            <person name="Lindquist E.A."/>
            <person name="Sun H."/>
            <person name="LaButti K.M."/>
            <person name="Schmutz J."/>
            <person name="Jabbour D."/>
            <person name="Luo H."/>
            <person name="Baker S.E."/>
            <person name="Pisabarro A.G."/>
            <person name="Walton J.D."/>
            <person name="Blanchette R.A."/>
            <person name="Henrissat B."/>
            <person name="Martin F."/>
            <person name="Cullen D."/>
            <person name="Hibbett D.S."/>
            <person name="Grigoriev I.V."/>
        </authorList>
    </citation>
    <scope>NUCLEOTIDE SEQUENCE [LARGE SCALE GENOMIC DNA]</scope>
    <source>
        <strain evidence="4">MUCL 33604</strain>
    </source>
</reference>
<dbReference type="HOGENOM" id="CLU_2558598_0_0_1"/>
<evidence type="ECO:0000256" key="1">
    <source>
        <dbReference type="SAM" id="Phobius"/>
    </source>
</evidence>
<gene>
    <name evidence="3" type="ORF">JAAARDRAFT_61618</name>
</gene>
<protein>
    <submittedName>
        <fullName evidence="3">Uncharacterized protein</fullName>
    </submittedName>
</protein>
<organism evidence="3 4">
    <name type="scientific">Jaapia argillacea MUCL 33604</name>
    <dbReference type="NCBI Taxonomy" id="933084"/>
    <lineage>
        <taxon>Eukaryota</taxon>
        <taxon>Fungi</taxon>
        <taxon>Dikarya</taxon>
        <taxon>Basidiomycota</taxon>
        <taxon>Agaricomycotina</taxon>
        <taxon>Agaricomycetes</taxon>
        <taxon>Agaricomycetidae</taxon>
        <taxon>Jaapiales</taxon>
        <taxon>Jaapiaceae</taxon>
        <taxon>Jaapia</taxon>
    </lineage>
</organism>
<feature type="signal peptide" evidence="2">
    <location>
        <begin position="1"/>
        <end position="23"/>
    </location>
</feature>
<dbReference type="EMBL" id="KL197737">
    <property type="protein sequence ID" value="KDQ52796.1"/>
    <property type="molecule type" value="Genomic_DNA"/>
</dbReference>
<sequence length="82" mass="8405">MMYTRSFSILFLALAALSTSVYASPIDAGEANVVAENDNMACTDGCDKNATVYTASNASPSLHLISTSGMAVVVAGVVVTLL</sequence>
<dbReference type="Proteomes" id="UP000027265">
    <property type="component" value="Unassembled WGS sequence"/>
</dbReference>
<proteinExistence type="predicted"/>
<keyword evidence="1" id="KW-0812">Transmembrane</keyword>
<keyword evidence="4" id="KW-1185">Reference proteome</keyword>
<evidence type="ECO:0000313" key="4">
    <source>
        <dbReference type="Proteomes" id="UP000027265"/>
    </source>
</evidence>
<keyword evidence="1" id="KW-0472">Membrane</keyword>
<dbReference type="InParanoid" id="A0A067PR57"/>
<name>A0A067PR57_9AGAM</name>
<keyword evidence="2" id="KW-0732">Signal</keyword>
<dbReference type="AlphaFoldDB" id="A0A067PR57"/>
<feature type="transmembrane region" description="Helical" evidence="1">
    <location>
        <begin position="62"/>
        <end position="81"/>
    </location>
</feature>
<keyword evidence="1" id="KW-1133">Transmembrane helix</keyword>